<dbReference type="InterPro" id="IPR000700">
    <property type="entry name" value="PAS-assoc_C"/>
</dbReference>
<feature type="domain" description="PAC" evidence="2">
    <location>
        <begin position="297"/>
        <end position="349"/>
    </location>
</feature>
<reference evidence="4 5" key="1">
    <citation type="submission" date="2019-01" db="EMBL/GenBank/DDBJ databases">
        <title>Bacillus sp. M5HDSG1-1, whole genome shotgun sequence.</title>
        <authorList>
            <person name="Tuo L."/>
        </authorList>
    </citation>
    <scope>NUCLEOTIDE SEQUENCE [LARGE SCALE GENOMIC DNA]</scope>
    <source>
        <strain evidence="4 5">M5HDSG1-1</strain>
    </source>
</reference>
<feature type="domain" description="GGDEF" evidence="3">
    <location>
        <begin position="381"/>
        <end position="517"/>
    </location>
</feature>
<dbReference type="CDD" id="cd01949">
    <property type="entry name" value="GGDEF"/>
    <property type="match status" value="1"/>
</dbReference>
<dbReference type="InterPro" id="IPR035965">
    <property type="entry name" value="PAS-like_dom_sf"/>
</dbReference>
<dbReference type="SUPFAM" id="SSF55785">
    <property type="entry name" value="PYP-like sensor domain (PAS domain)"/>
    <property type="match status" value="1"/>
</dbReference>
<proteinExistence type="predicted"/>
<dbReference type="Pfam" id="PF16927">
    <property type="entry name" value="HisKA_7TM"/>
    <property type="match status" value="1"/>
</dbReference>
<dbReference type="Gene3D" id="3.30.450.20">
    <property type="entry name" value="PAS domain"/>
    <property type="match status" value="1"/>
</dbReference>
<dbReference type="InterPro" id="IPR031621">
    <property type="entry name" value="HisKA_7TM"/>
</dbReference>
<dbReference type="Gene3D" id="3.30.70.270">
    <property type="match status" value="1"/>
</dbReference>
<feature type="transmembrane region" description="Helical" evidence="1">
    <location>
        <begin position="221"/>
        <end position="238"/>
    </location>
</feature>
<feature type="transmembrane region" description="Helical" evidence="1">
    <location>
        <begin position="182"/>
        <end position="201"/>
    </location>
</feature>
<accession>A0A3S2TS40</accession>
<dbReference type="Pfam" id="PF00990">
    <property type="entry name" value="GGDEF"/>
    <property type="match status" value="1"/>
</dbReference>
<keyword evidence="1" id="KW-0812">Transmembrane</keyword>
<dbReference type="InterPro" id="IPR050469">
    <property type="entry name" value="Diguanylate_Cyclase"/>
</dbReference>
<keyword evidence="1" id="KW-0472">Membrane</keyword>
<organism evidence="4 5">
    <name type="scientific">Niallia taxi</name>
    <dbReference type="NCBI Taxonomy" id="2499688"/>
    <lineage>
        <taxon>Bacteria</taxon>
        <taxon>Bacillati</taxon>
        <taxon>Bacillota</taxon>
        <taxon>Bacilli</taxon>
        <taxon>Bacillales</taxon>
        <taxon>Bacillaceae</taxon>
        <taxon>Niallia</taxon>
    </lineage>
</organism>
<dbReference type="FunFam" id="3.30.70.270:FF:000001">
    <property type="entry name" value="Diguanylate cyclase domain protein"/>
    <property type="match status" value="1"/>
</dbReference>
<dbReference type="SMART" id="SM00267">
    <property type="entry name" value="GGDEF"/>
    <property type="match status" value="1"/>
</dbReference>
<keyword evidence="1" id="KW-1133">Transmembrane helix</keyword>
<evidence type="ECO:0000313" key="4">
    <source>
        <dbReference type="EMBL" id="RVT58544.1"/>
    </source>
</evidence>
<feature type="transmembrane region" description="Helical" evidence="1">
    <location>
        <begin position="104"/>
        <end position="127"/>
    </location>
</feature>
<dbReference type="InterPro" id="IPR043128">
    <property type="entry name" value="Rev_trsase/Diguanyl_cyclase"/>
</dbReference>
<feature type="transmembrane region" description="Helical" evidence="1">
    <location>
        <begin position="40"/>
        <end position="56"/>
    </location>
</feature>
<dbReference type="NCBIfam" id="TIGR00254">
    <property type="entry name" value="GGDEF"/>
    <property type="match status" value="1"/>
</dbReference>
<dbReference type="InterPro" id="IPR000160">
    <property type="entry name" value="GGDEF_dom"/>
</dbReference>
<dbReference type="Proteomes" id="UP000288024">
    <property type="component" value="Unassembled WGS sequence"/>
</dbReference>
<sequence>MMDQIILTYIVIMATGGVLQLVLAFIGYTNRHVFAGTQTFAWLSLFSAIYAFGHALELTSTTGEGVMFWVVFQYLGMPFSAPATLILVLQYIGLDKHINRKTLFLYYLIPLLTFLFISTNNYHHLFYKHVDFVMNHGALLLDMTVGQWYVVHGSYTFGTLFVAALFLIWYWIKTKTKHWKQILTLLIGVLLPITTSLLYLLGMTPYGIDPVPIVMCFTGLLYLWAIMSTHMLTVAPVAKDYLFESMRDAVIVLDLSRKVVEYNPLASQLFPALKNGKRIDDIMMYNGEILPFHNSVNEDSVNELEWKDRDKYYQIRISPIHKRNHIVVGIAIVINDITELKQVQKQLRELAYKDGLTKIYNRTYFMEKSKQAIMENSQAQDCTSLLLFDVDHFKRINDTYGHFAGDDALRHIVSVTQGLLEKDMLFGRYGGEEFVLLLPGYSLESAAEAANRIRATLEVSSFHSKGDALTITASFGVAAKRNISNPEEALSVLAEKADLALYEAKRNGRNSVYVEINKEFREQGNIYSVK</sequence>
<dbReference type="PROSITE" id="PS50887">
    <property type="entry name" value="GGDEF"/>
    <property type="match status" value="1"/>
</dbReference>
<dbReference type="GeneID" id="87619551"/>
<dbReference type="PROSITE" id="PS50113">
    <property type="entry name" value="PAC"/>
    <property type="match status" value="1"/>
</dbReference>
<dbReference type="PANTHER" id="PTHR45138:SF9">
    <property type="entry name" value="DIGUANYLATE CYCLASE DGCM-RELATED"/>
    <property type="match status" value="1"/>
</dbReference>
<evidence type="ECO:0000259" key="2">
    <source>
        <dbReference type="PROSITE" id="PS50113"/>
    </source>
</evidence>
<evidence type="ECO:0000259" key="3">
    <source>
        <dbReference type="PROSITE" id="PS50887"/>
    </source>
</evidence>
<dbReference type="PANTHER" id="PTHR45138">
    <property type="entry name" value="REGULATORY COMPONENTS OF SENSORY TRANSDUCTION SYSTEM"/>
    <property type="match status" value="1"/>
</dbReference>
<evidence type="ECO:0000313" key="5">
    <source>
        <dbReference type="Proteomes" id="UP000288024"/>
    </source>
</evidence>
<gene>
    <name evidence="4" type="ORF">EM808_21730</name>
</gene>
<dbReference type="SUPFAM" id="SSF55073">
    <property type="entry name" value="Nucleotide cyclase"/>
    <property type="match status" value="1"/>
</dbReference>
<dbReference type="RefSeq" id="WP_127740725.1">
    <property type="nucleotide sequence ID" value="NZ_CAJCKN010000012.1"/>
</dbReference>
<dbReference type="GO" id="GO:0052621">
    <property type="term" value="F:diguanylate cyclase activity"/>
    <property type="evidence" value="ECO:0007669"/>
    <property type="project" value="TreeGrafter"/>
</dbReference>
<name>A0A3S2TS40_9BACI</name>
<feature type="transmembrane region" description="Helical" evidence="1">
    <location>
        <begin position="6"/>
        <end position="28"/>
    </location>
</feature>
<evidence type="ECO:0000256" key="1">
    <source>
        <dbReference type="SAM" id="Phobius"/>
    </source>
</evidence>
<feature type="transmembrane region" description="Helical" evidence="1">
    <location>
        <begin position="68"/>
        <end position="92"/>
    </location>
</feature>
<keyword evidence="5" id="KW-1185">Reference proteome</keyword>
<feature type="transmembrane region" description="Helical" evidence="1">
    <location>
        <begin position="147"/>
        <end position="170"/>
    </location>
</feature>
<dbReference type="InterPro" id="IPR029787">
    <property type="entry name" value="Nucleotide_cyclase"/>
</dbReference>
<dbReference type="EMBL" id="RZTZ01000012">
    <property type="protein sequence ID" value="RVT58544.1"/>
    <property type="molecule type" value="Genomic_DNA"/>
</dbReference>
<protein>
    <submittedName>
        <fullName evidence="4">Diguanylate cyclase</fullName>
    </submittedName>
</protein>
<dbReference type="AlphaFoldDB" id="A0A3S2TS40"/>
<comment type="caution">
    <text evidence="4">The sequence shown here is derived from an EMBL/GenBank/DDBJ whole genome shotgun (WGS) entry which is preliminary data.</text>
</comment>